<dbReference type="EMBL" id="CAMXCT010002360">
    <property type="protein sequence ID" value="CAI3997630.1"/>
    <property type="molecule type" value="Genomic_DNA"/>
</dbReference>
<dbReference type="OrthoDB" id="10253982at2759"/>
<dbReference type="InterPro" id="IPR036691">
    <property type="entry name" value="Endo/exonu/phosph_ase_sf"/>
</dbReference>
<dbReference type="SUPFAM" id="SSF56219">
    <property type="entry name" value="DNase I-like"/>
    <property type="match status" value="1"/>
</dbReference>
<sequence>MCHKFSFTLDQGQNAEVTRLAAWQAREKIFKLFNQRGPDGTPKHKWPEYVEGILSPEQIQEVETQDAFFRWESRREKLVNQIVDLDPDVVSLVELDDHAFFGQSLEGEWDPDFDSVFRKRPRANSADGCGIFWRRSKFELVASEGFDMIDGNDDKGREKRDRSCLMVLLKWKTAGNNVAPLVVVSTHLAKDRDDAAVMQSSPWNEQVLQMLEDLTSLVDFKILRKRPIRRGNVPSAR</sequence>
<evidence type="ECO:0000313" key="2">
    <source>
        <dbReference type="EMBL" id="CAI3997630.1"/>
    </source>
</evidence>
<dbReference type="AlphaFoldDB" id="A0A9P1CUD2"/>
<gene>
    <name evidence="2" type="ORF">C1SCF055_LOCUS23991</name>
</gene>
<evidence type="ECO:0000313" key="4">
    <source>
        <dbReference type="Proteomes" id="UP001152797"/>
    </source>
</evidence>
<reference evidence="2" key="1">
    <citation type="submission" date="2022-10" db="EMBL/GenBank/DDBJ databases">
        <authorList>
            <person name="Chen Y."/>
            <person name="Dougan E. K."/>
            <person name="Chan C."/>
            <person name="Rhodes N."/>
            <person name="Thang M."/>
        </authorList>
    </citation>
    <scope>NUCLEOTIDE SEQUENCE</scope>
</reference>
<dbReference type="GO" id="GO:0000175">
    <property type="term" value="F:3'-5'-RNA exonuclease activity"/>
    <property type="evidence" value="ECO:0007669"/>
    <property type="project" value="TreeGrafter"/>
</dbReference>
<accession>A0A9P1CUD2</accession>
<evidence type="ECO:0000259" key="1">
    <source>
        <dbReference type="Pfam" id="PF03372"/>
    </source>
</evidence>
<feature type="domain" description="Endonuclease/exonuclease/phosphatase" evidence="1">
    <location>
        <begin position="70"/>
        <end position="150"/>
    </location>
</feature>
<protein>
    <submittedName>
        <fullName evidence="3">Probable CCR4-Not complex 3'-5'-exoribonuclease subunit Ccr4 (Carbon catabolite repressor protein 4 ) (Cytoplasmic deadenylase) (Glucose-repressible alcohol dehydrogenase transcriptional effector)</fullName>
    </submittedName>
</protein>
<dbReference type="Proteomes" id="UP001152797">
    <property type="component" value="Unassembled WGS sequence"/>
</dbReference>
<name>A0A9P1CUD2_9DINO</name>
<reference evidence="3 4" key="2">
    <citation type="submission" date="2024-05" db="EMBL/GenBank/DDBJ databases">
        <authorList>
            <person name="Chen Y."/>
            <person name="Shah S."/>
            <person name="Dougan E. K."/>
            <person name="Thang M."/>
            <person name="Chan C."/>
        </authorList>
    </citation>
    <scope>NUCLEOTIDE SEQUENCE [LARGE SCALE GENOMIC DNA]</scope>
</reference>
<proteinExistence type="predicted"/>
<dbReference type="Pfam" id="PF03372">
    <property type="entry name" value="Exo_endo_phos"/>
    <property type="match status" value="1"/>
</dbReference>
<evidence type="ECO:0000313" key="3">
    <source>
        <dbReference type="EMBL" id="CAL4784942.1"/>
    </source>
</evidence>
<dbReference type="PANTHER" id="PTHR12121:SF34">
    <property type="entry name" value="PROTEIN ANGEL"/>
    <property type="match status" value="1"/>
</dbReference>
<comment type="caution">
    <text evidence="2">The sequence shown here is derived from an EMBL/GenBank/DDBJ whole genome shotgun (WGS) entry which is preliminary data.</text>
</comment>
<dbReference type="EMBL" id="CAMXCT020002360">
    <property type="protein sequence ID" value="CAL1151005.1"/>
    <property type="molecule type" value="Genomic_DNA"/>
</dbReference>
<dbReference type="EMBL" id="CAMXCT030002360">
    <property type="protein sequence ID" value="CAL4784942.1"/>
    <property type="molecule type" value="Genomic_DNA"/>
</dbReference>
<dbReference type="InterPro" id="IPR050410">
    <property type="entry name" value="CCR4/nocturin_mRNA_transcr"/>
</dbReference>
<dbReference type="Gene3D" id="3.60.10.10">
    <property type="entry name" value="Endonuclease/exonuclease/phosphatase"/>
    <property type="match status" value="1"/>
</dbReference>
<organism evidence="2">
    <name type="scientific">Cladocopium goreaui</name>
    <dbReference type="NCBI Taxonomy" id="2562237"/>
    <lineage>
        <taxon>Eukaryota</taxon>
        <taxon>Sar</taxon>
        <taxon>Alveolata</taxon>
        <taxon>Dinophyceae</taxon>
        <taxon>Suessiales</taxon>
        <taxon>Symbiodiniaceae</taxon>
        <taxon>Cladocopium</taxon>
    </lineage>
</organism>
<keyword evidence="4" id="KW-1185">Reference proteome</keyword>
<dbReference type="PANTHER" id="PTHR12121">
    <property type="entry name" value="CARBON CATABOLITE REPRESSOR PROTEIN 4"/>
    <property type="match status" value="1"/>
</dbReference>
<dbReference type="InterPro" id="IPR005135">
    <property type="entry name" value="Endo/exonuclease/phosphatase"/>
</dbReference>